<dbReference type="SUPFAM" id="SSF53474">
    <property type="entry name" value="alpha/beta-Hydrolases"/>
    <property type="match status" value="1"/>
</dbReference>
<dbReference type="Pfam" id="PF02129">
    <property type="entry name" value="Peptidase_S15"/>
    <property type="match status" value="1"/>
</dbReference>
<dbReference type="PROSITE" id="PS00708">
    <property type="entry name" value="PRO_ENDOPEP_SER"/>
    <property type="match status" value="1"/>
</dbReference>
<dbReference type="GO" id="GO:0004252">
    <property type="term" value="F:serine-type endopeptidase activity"/>
    <property type="evidence" value="ECO:0007669"/>
    <property type="project" value="InterPro"/>
</dbReference>
<dbReference type="InterPro" id="IPR000383">
    <property type="entry name" value="Xaa-Pro-like_dom"/>
</dbReference>
<evidence type="ECO:0000259" key="3">
    <source>
        <dbReference type="Pfam" id="PF02129"/>
    </source>
</evidence>
<accession>A0A1I0EMA4</accession>
<dbReference type="GO" id="GO:0006508">
    <property type="term" value="P:proteolysis"/>
    <property type="evidence" value="ECO:0007669"/>
    <property type="project" value="InterPro"/>
</dbReference>
<feature type="signal peptide" evidence="2">
    <location>
        <begin position="1"/>
        <end position="21"/>
    </location>
</feature>
<evidence type="ECO:0000313" key="5">
    <source>
        <dbReference type="Proteomes" id="UP000198697"/>
    </source>
</evidence>
<evidence type="ECO:0000313" key="4">
    <source>
        <dbReference type="EMBL" id="SET46351.1"/>
    </source>
</evidence>
<dbReference type="Gene3D" id="3.40.50.1820">
    <property type="entry name" value="alpha/beta hydrolase"/>
    <property type="match status" value="1"/>
</dbReference>
<keyword evidence="5" id="KW-1185">Reference proteome</keyword>
<protein>
    <recommendedName>
        <fullName evidence="3">Xaa-Pro dipeptidyl-peptidase-like domain-containing protein</fullName>
    </recommendedName>
</protein>
<dbReference type="AlphaFoldDB" id="A0A1I0EMA4"/>
<feature type="chain" id="PRO_5011543009" description="Xaa-Pro dipeptidyl-peptidase-like domain-containing protein" evidence="2">
    <location>
        <begin position="22"/>
        <end position="467"/>
    </location>
</feature>
<dbReference type="EMBL" id="FOHS01000002">
    <property type="protein sequence ID" value="SET46351.1"/>
    <property type="molecule type" value="Genomic_DNA"/>
</dbReference>
<evidence type="ECO:0000256" key="1">
    <source>
        <dbReference type="ARBA" id="ARBA00022801"/>
    </source>
</evidence>
<dbReference type="GO" id="GO:0052689">
    <property type="term" value="F:carboxylic ester hydrolase activity"/>
    <property type="evidence" value="ECO:0007669"/>
    <property type="project" value="TreeGrafter"/>
</dbReference>
<reference evidence="5" key="1">
    <citation type="submission" date="2016-10" db="EMBL/GenBank/DDBJ databases">
        <authorList>
            <person name="Varghese N."/>
            <person name="Submissions S."/>
        </authorList>
    </citation>
    <scope>NUCLEOTIDE SEQUENCE [LARGE SCALE GENOMIC DNA]</scope>
    <source>
        <strain evidence="5">DSM 15310</strain>
    </source>
</reference>
<gene>
    <name evidence="4" type="ORF">SAMN04487998_1905</name>
</gene>
<feature type="domain" description="Xaa-Pro dipeptidyl-peptidase-like" evidence="3">
    <location>
        <begin position="156"/>
        <end position="401"/>
    </location>
</feature>
<sequence>MKTPSLILLAAGLLAATTAQAQTTPSPTGIWEGSLDVSGRALRTVFELKGQGATLSGTISVPQQGLAGFALSSVVVRHDSLLLASDKIGGKFAGRFSADGQRVTGVWSQGGGQLPLTLARSSAEAQAAAAPRRPQEPKGPLPYRALDLTFPNAKGGFNLAGTLTLPQGKGPFPAVVLVSGSGPEDRDETVFGHKPFLVLADYLTRRGFAVLRYDDRGTAKSGGTFKDALTADFTTDAQAALVYLRTRADIRPRQVGLIGHSEGGLIAWQAAAQPQGPDFVVSLAGPGVPGDAILLRQQADMARAAGADTAAIGANRRLHTALFAALRRLPASTSTTEATRQLAAVMQQQVPAMSSEQAQSQAARLTAPWLRGFLLTDPATYLVKVKCPVLALNGSNDLQVAATENLPAIERGLKAARNSNATVRLLPGLNHLFQTDPAGTSHYAEIEETFAPSALQVVGDWLAKEVK</sequence>
<dbReference type="RefSeq" id="WP_177189762.1">
    <property type="nucleotide sequence ID" value="NZ_FOHS01000002.1"/>
</dbReference>
<dbReference type="PANTHER" id="PTHR43265">
    <property type="entry name" value="ESTERASE ESTD"/>
    <property type="match status" value="1"/>
</dbReference>
<name>A0A1I0EMA4_9BACT</name>
<dbReference type="InterPro" id="IPR053145">
    <property type="entry name" value="AB_hydrolase_Est10"/>
</dbReference>
<dbReference type="InterPro" id="IPR002471">
    <property type="entry name" value="Pept_S9_AS"/>
</dbReference>
<dbReference type="InterPro" id="IPR029058">
    <property type="entry name" value="AB_hydrolase_fold"/>
</dbReference>
<keyword evidence="2" id="KW-0732">Signal</keyword>
<keyword evidence="1" id="KW-0378">Hydrolase</keyword>
<organism evidence="4 5">
    <name type="scientific">Hymenobacter actinosclerus</name>
    <dbReference type="NCBI Taxonomy" id="82805"/>
    <lineage>
        <taxon>Bacteria</taxon>
        <taxon>Pseudomonadati</taxon>
        <taxon>Bacteroidota</taxon>
        <taxon>Cytophagia</taxon>
        <taxon>Cytophagales</taxon>
        <taxon>Hymenobacteraceae</taxon>
        <taxon>Hymenobacter</taxon>
    </lineage>
</organism>
<proteinExistence type="predicted"/>
<evidence type="ECO:0000256" key="2">
    <source>
        <dbReference type="SAM" id="SignalP"/>
    </source>
</evidence>
<dbReference type="PANTHER" id="PTHR43265:SF1">
    <property type="entry name" value="ESTERASE ESTD"/>
    <property type="match status" value="1"/>
</dbReference>
<dbReference type="Proteomes" id="UP000198697">
    <property type="component" value="Unassembled WGS sequence"/>
</dbReference>